<sequence length="331" mass="35073">MSKFCNPKQTIGKLVGTLLLVTGFSCVYAQDYPTRTITMVMPYAPGGPGDTITRLFATAMQKSLGQQIIVDNPSGAGGSIGTGKVARSTPDGYTLLMTHISHATNVLMIKNLSYSPINDFEPIGLATVGPMVVTARKDFAPKDAKEFIEYIKANSGKISMGHAGIGSASHLCGLMFSEALGVKIDMIPYKGAAPALNDLMGGQVDIMCDQTTSTVPAIQSGRIKPYAVAGTKRLDSMPNLPALSEVGIKDFNISIWFGLYAPKDTPKPVIEKLSAALTKAVQDPELKAKLESIGTSPVSTDMTNPAKLQTHLKNEIETLGPLLKRAGVTAN</sequence>
<dbReference type="PANTHER" id="PTHR42928:SF5">
    <property type="entry name" value="BLR1237 PROTEIN"/>
    <property type="match status" value="1"/>
</dbReference>
<evidence type="ECO:0000256" key="1">
    <source>
        <dbReference type="ARBA" id="ARBA00006987"/>
    </source>
</evidence>
<comment type="caution">
    <text evidence="2">The sequence shown here is derived from an EMBL/GenBank/DDBJ whole genome shotgun (WGS) entry which is preliminary data.</text>
</comment>
<evidence type="ECO:0000313" key="2">
    <source>
        <dbReference type="EMBL" id="NDY84354.1"/>
    </source>
</evidence>
<dbReference type="PANTHER" id="PTHR42928">
    <property type="entry name" value="TRICARBOXYLATE-BINDING PROTEIN"/>
    <property type="match status" value="1"/>
</dbReference>
<dbReference type="Gene3D" id="3.40.190.150">
    <property type="entry name" value="Bordetella uptake gene, domain 1"/>
    <property type="match status" value="1"/>
</dbReference>
<dbReference type="AlphaFoldDB" id="A0A6B2R3Q7"/>
<protein>
    <submittedName>
        <fullName evidence="2">Tripartite tricarboxylate transporter substrate binding protein BugD</fullName>
    </submittedName>
</protein>
<comment type="similarity">
    <text evidence="1">Belongs to the UPF0065 (bug) family.</text>
</comment>
<dbReference type="Gene3D" id="3.40.190.10">
    <property type="entry name" value="Periplasmic binding protein-like II"/>
    <property type="match status" value="1"/>
</dbReference>
<dbReference type="Pfam" id="PF03401">
    <property type="entry name" value="TctC"/>
    <property type="match status" value="1"/>
</dbReference>
<accession>A0A6B2R3Q7</accession>
<dbReference type="PIRSF" id="PIRSF017082">
    <property type="entry name" value="YflP"/>
    <property type="match status" value="1"/>
</dbReference>
<dbReference type="PROSITE" id="PS51257">
    <property type="entry name" value="PROKAR_LIPOPROTEIN"/>
    <property type="match status" value="1"/>
</dbReference>
<dbReference type="InterPro" id="IPR042100">
    <property type="entry name" value="Bug_dom1"/>
</dbReference>
<reference evidence="2" key="1">
    <citation type="submission" date="2020-02" db="EMBL/GenBank/DDBJ databases">
        <authorList>
            <person name="Chen W.-M."/>
        </authorList>
    </citation>
    <scope>NUCLEOTIDE SEQUENCE</scope>
    <source>
        <strain evidence="2">NBD-18</strain>
    </source>
</reference>
<dbReference type="InterPro" id="IPR005064">
    <property type="entry name" value="BUG"/>
</dbReference>
<dbReference type="EMBL" id="JAAGRN010000011">
    <property type="protein sequence ID" value="NDY84354.1"/>
    <property type="molecule type" value="Genomic_DNA"/>
</dbReference>
<proteinExistence type="inferred from homology"/>
<organism evidence="2">
    <name type="scientific">Sheuella amnicola</name>
    <dbReference type="NCBI Taxonomy" id="2707330"/>
    <lineage>
        <taxon>Bacteria</taxon>
        <taxon>Pseudomonadati</taxon>
        <taxon>Pseudomonadota</taxon>
        <taxon>Betaproteobacteria</taxon>
        <taxon>Burkholderiales</taxon>
        <taxon>Alcaligenaceae</taxon>
        <taxon>Sheuella</taxon>
    </lineage>
</organism>
<name>A0A6B2R3Q7_9BURK</name>
<dbReference type="SUPFAM" id="SSF53850">
    <property type="entry name" value="Periplasmic binding protein-like II"/>
    <property type="match status" value="1"/>
</dbReference>
<gene>
    <name evidence="2" type="ORF">G3I67_14060</name>
</gene>
<dbReference type="RefSeq" id="WP_163656170.1">
    <property type="nucleotide sequence ID" value="NZ_JAAGRN010000011.1"/>
</dbReference>